<evidence type="ECO:0000256" key="10">
    <source>
        <dbReference type="ARBA" id="ARBA00022840"/>
    </source>
</evidence>
<evidence type="ECO:0000256" key="12">
    <source>
        <dbReference type="ARBA" id="ARBA00023012"/>
    </source>
</evidence>
<keyword evidence="12" id="KW-0902">Two-component regulatory system</keyword>
<evidence type="ECO:0000256" key="2">
    <source>
        <dbReference type="ARBA" id="ARBA00004141"/>
    </source>
</evidence>
<keyword evidence="5" id="KW-0597">Phosphoprotein</keyword>
<evidence type="ECO:0000256" key="9">
    <source>
        <dbReference type="ARBA" id="ARBA00022777"/>
    </source>
</evidence>
<dbReference type="AlphaFoldDB" id="A0A543FPI2"/>
<dbReference type="GO" id="GO:0016020">
    <property type="term" value="C:membrane"/>
    <property type="evidence" value="ECO:0007669"/>
    <property type="project" value="UniProtKB-SubCell"/>
</dbReference>
<evidence type="ECO:0000256" key="1">
    <source>
        <dbReference type="ARBA" id="ARBA00000085"/>
    </source>
</evidence>
<dbReference type="InterPro" id="IPR016132">
    <property type="entry name" value="Phyto_chromo_attachment"/>
</dbReference>
<sequence>MADARVAPVLRRWFGGLLVGAVLVAAASGLIALLEPSVPQLAGLPSVYLLAVLPVAVRWGTGPGLATAAASIAAFAYLFVPPRGSITIADARYGITLGFFMVTGMAVAWLAARTRREGGESARLSLEQAGLRRVATLVAGGAQPREVFAAVSDETARLLEPDLTTLVRFEPDGAATFLAGAGWRGPGMAVGRTMPVPPSLEPLRDGSVVRIDDLRQRPDMSETVEKQGLLGVVGCPIVVEGRVWGAFGVGSRAGAFPASTERRLVDFTELIGVAIANAESRAEIGRLLDEQAALRRVATLVARGVASERVFGTVTDEIGRLLGADVAVLMRLEPDGVTTVVARTGRLDEMPVGSRWELDPHLAAAEVLRTGRPARRDDFRDVEGAFGDMVERIGTSSSVAIPIVVEGRLWGVLGVGSKGERFPADTEGRVAGFTDLVGTAVANAERRAQVARLLEVQAALHRVATLVAREATPDEVVPAVTEEVRRTLDADAALVARLDPDGQCTIVAQHGSHPPELHVGRRWTPDAGLAMAEALRTGRPAVRDGYSSQPLAEGDAEIIRAMGVSHAIAFPIVVDGNVWGAMGVARTRDERFPPDVAERVPGFAELLSTALRNSENRAQTRRLLEEQAALRRVATVVAQGRSAQEVFTTGADEIAALLGTDVVLLFRFDGEAGEAATLMGLSGWADGQVGRTMPTNREAIKVFRSGEPLRLDDIAAMPEAIDALDGSGVAACVVAPVVLGDRVWGVVVAGSRDGALPAGSEQRLAGFAELIGTAIANTEDRREIVRLLAEQGALEQVATLVATGPTPAEVSRVVAEVVRELLGASDAGVCRFDPDGASVLLAGAGEHLGQWPMGTRWPLDDVDSSSEVWRTGRPARLVGDHVAARLRRMGVHSVVACPVTVDGRRWGAVTAWSTGTSLPADAEQRMARFTDLVAMAIGNADNQAQLAASRARVVAASDDARRRIERDLHDGAQQRIVSLGLELRVVQSGVPDELPEVRDGLGRIIEELGQLLDELRETARGIHPAMLAEGGLQPALRTLARRSPVPVELDVATDARYPAPVEVAAYYVLSEALTNAAKHAAASHVAVSLAEREGTLRLSVRDDGAGGADPHGGSGLVGLRDRVEALGGAIEVESPRGTGTTVAVTFPIDGRGSLTASRGR</sequence>
<keyword evidence="11 14" id="KW-1133">Transmembrane helix</keyword>
<dbReference type="Pfam" id="PF07730">
    <property type="entry name" value="HisKA_3"/>
    <property type="match status" value="1"/>
</dbReference>
<evidence type="ECO:0000256" key="14">
    <source>
        <dbReference type="SAM" id="Phobius"/>
    </source>
</evidence>
<dbReference type="SMART" id="SM00387">
    <property type="entry name" value="HATPase_c"/>
    <property type="match status" value="1"/>
</dbReference>
<keyword evidence="7 14" id="KW-0812">Transmembrane</keyword>
<dbReference type="Pfam" id="PF01590">
    <property type="entry name" value="GAF"/>
    <property type="match status" value="3"/>
</dbReference>
<evidence type="ECO:0000313" key="18">
    <source>
        <dbReference type="Proteomes" id="UP000319818"/>
    </source>
</evidence>
<dbReference type="PROSITE" id="PS50046">
    <property type="entry name" value="PHYTOCHROME_2"/>
    <property type="match status" value="2"/>
</dbReference>
<dbReference type="InterPro" id="IPR025201">
    <property type="entry name" value="KdpD_TM"/>
</dbReference>
<dbReference type="Pfam" id="PF13185">
    <property type="entry name" value="GAF_2"/>
    <property type="match status" value="2"/>
</dbReference>
<comment type="similarity">
    <text evidence="3">In the N-terminal section; belongs to the phytochrome family.</text>
</comment>
<feature type="domain" description="Phytochrome chromophore attachment site" evidence="15">
    <location>
        <begin position="472"/>
        <end position="594"/>
    </location>
</feature>
<gene>
    <name evidence="17" type="ORF">FB388_7190</name>
</gene>
<dbReference type="GO" id="GO:0046983">
    <property type="term" value="F:protein dimerization activity"/>
    <property type="evidence" value="ECO:0007669"/>
    <property type="project" value="InterPro"/>
</dbReference>
<feature type="transmembrane region" description="Helical" evidence="14">
    <location>
        <begin position="92"/>
        <end position="112"/>
    </location>
</feature>
<comment type="caution">
    <text evidence="17">The sequence shown here is derived from an EMBL/GenBank/DDBJ whole genome shotgun (WGS) entry which is preliminary data.</text>
</comment>
<dbReference type="Pfam" id="PF13493">
    <property type="entry name" value="DUF4118"/>
    <property type="match status" value="1"/>
</dbReference>
<keyword evidence="10" id="KW-0067">ATP-binding</keyword>
<evidence type="ECO:0000256" key="7">
    <source>
        <dbReference type="ARBA" id="ARBA00022692"/>
    </source>
</evidence>
<dbReference type="InterPro" id="IPR029016">
    <property type="entry name" value="GAF-like_dom_sf"/>
</dbReference>
<dbReference type="CDD" id="cd16917">
    <property type="entry name" value="HATPase_UhpB-NarQ-NarX-like"/>
    <property type="match status" value="1"/>
</dbReference>
<proteinExistence type="inferred from homology"/>
<feature type="transmembrane region" description="Helical" evidence="14">
    <location>
        <begin position="63"/>
        <end position="80"/>
    </location>
</feature>
<feature type="transmembrane region" description="Helical" evidence="14">
    <location>
        <begin position="13"/>
        <end position="34"/>
    </location>
</feature>
<evidence type="ECO:0000256" key="3">
    <source>
        <dbReference type="ARBA" id="ARBA00006402"/>
    </source>
</evidence>
<dbReference type="PROSITE" id="PS50109">
    <property type="entry name" value="HIS_KIN"/>
    <property type="match status" value="1"/>
</dbReference>
<dbReference type="InterPro" id="IPR005467">
    <property type="entry name" value="His_kinase_dom"/>
</dbReference>
<accession>A0A543FPI2</accession>
<evidence type="ECO:0000256" key="5">
    <source>
        <dbReference type="ARBA" id="ARBA00022553"/>
    </source>
</evidence>
<protein>
    <recommendedName>
        <fullName evidence="4">histidine kinase</fullName>
        <ecNumber evidence="4">2.7.13.3</ecNumber>
    </recommendedName>
</protein>
<dbReference type="Pfam" id="PF02518">
    <property type="entry name" value="HATPase_c"/>
    <property type="match status" value="1"/>
</dbReference>
<evidence type="ECO:0000259" key="15">
    <source>
        <dbReference type="PROSITE" id="PS50046"/>
    </source>
</evidence>
<dbReference type="EMBL" id="VFPH01000003">
    <property type="protein sequence ID" value="TQM35750.1"/>
    <property type="molecule type" value="Genomic_DNA"/>
</dbReference>
<evidence type="ECO:0000259" key="16">
    <source>
        <dbReference type="PROSITE" id="PS50109"/>
    </source>
</evidence>
<dbReference type="SUPFAM" id="SSF55874">
    <property type="entry name" value="ATPase domain of HSP90 chaperone/DNA topoisomerase II/histidine kinase"/>
    <property type="match status" value="1"/>
</dbReference>
<keyword evidence="18" id="KW-1185">Reference proteome</keyword>
<comment type="subcellular location">
    <subcellularLocation>
        <location evidence="2">Membrane</location>
        <topology evidence="2">Multi-pass membrane protein</topology>
    </subcellularLocation>
</comment>
<keyword evidence="13 14" id="KW-0472">Membrane</keyword>
<comment type="catalytic activity">
    <reaction evidence="1">
        <text>ATP + protein L-histidine = ADP + protein N-phospho-L-histidine.</text>
        <dbReference type="EC" id="2.7.13.3"/>
    </reaction>
</comment>
<dbReference type="GO" id="GO:0000155">
    <property type="term" value="F:phosphorelay sensor kinase activity"/>
    <property type="evidence" value="ECO:0007669"/>
    <property type="project" value="InterPro"/>
</dbReference>
<feature type="domain" description="Phytochrome chromophore attachment site" evidence="15">
    <location>
        <begin position="306"/>
        <end position="381"/>
    </location>
</feature>
<dbReference type="Gene3D" id="3.30.565.10">
    <property type="entry name" value="Histidine kinase-like ATPase, C-terminal domain"/>
    <property type="match status" value="1"/>
</dbReference>
<dbReference type="InterPro" id="IPR003594">
    <property type="entry name" value="HATPase_dom"/>
</dbReference>
<evidence type="ECO:0000256" key="6">
    <source>
        <dbReference type="ARBA" id="ARBA00022679"/>
    </source>
</evidence>
<organism evidence="17 18">
    <name type="scientific">Pseudonocardia cypriaca</name>
    <dbReference type="NCBI Taxonomy" id="882449"/>
    <lineage>
        <taxon>Bacteria</taxon>
        <taxon>Bacillati</taxon>
        <taxon>Actinomycetota</taxon>
        <taxon>Actinomycetes</taxon>
        <taxon>Pseudonocardiales</taxon>
        <taxon>Pseudonocardiaceae</taxon>
        <taxon>Pseudonocardia</taxon>
    </lineage>
</organism>
<dbReference type="RefSeq" id="WP_170225983.1">
    <property type="nucleotide sequence ID" value="NZ_VFPH01000003.1"/>
</dbReference>
<keyword evidence="8" id="KW-0547">Nucleotide-binding</keyword>
<dbReference type="InterPro" id="IPR003018">
    <property type="entry name" value="GAF"/>
</dbReference>
<dbReference type="SMART" id="SM00065">
    <property type="entry name" value="GAF"/>
    <property type="match status" value="5"/>
</dbReference>
<evidence type="ECO:0000256" key="13">
    <source>
        <dbReference type="ARBA" id="ARBA00023136"/>
    </source>
</evidence>
<reference evidence="17 18" key="1">
    <citation type="submission" date="2019-06" db="EMBL/GenBank/DDBJ databases">
        <title>Sequencing the genomes of 1000 actinobacteria strains.</title>
        <authorList>
            <person name="Klenk H.-P."/>
        </authorList>
    </citation>
    <scope>NUCLEOTIDE SEQUENCE [LARGE SCALE GENOMIC DNA]</scope>
    <source>
        <strain evidence="17 18">DSM 45511</strain>
    </source>
</reference>
<keyword evidence="6" id="KW-0808">Transferase</keyword>
<dbReference type="InterPro" id="IPR038318">
    <property type="entry name" value="KdpD_sf"/>
</dbReference>
<dbReference type="InterPro" id="IPR036890">
    <property type="entry name" value="HATPase_C_sf"/>
</dbReference>
<dbReference type="GO" id="GO:0005524">
    <property type="term" value="F:ATP binding"/>
    <property type="evidence" value="ECO:0007669"/>
    <property type="project" value="UniProtKB-KW"/>
</dbReference>
<dbReference type="InterPro" id="IPR050482">
    <property type="entry name" value="Sensor_HK_TwoCompSys"/>
</dbReference>
<evidence type="ECO:0000256" key="8">
    <source>
        <dbReference type="ARBA" id="ARBA00022741"/>
    </source>
</evidence>
<evidence type="ECO:0000256" key="4">
    <source>
        <dbReference type="ARBA" id="ARBA00012438"/>
    </source>
</evidence>
<feature type="domain" description="Histidine kinase" evidence="16">
    <location>
        <begin position="1068"/>
        <end position="1150"/>
    </location>
</feature>
<evidence type="ECO:0000256" key="11">
    <source>
        <dbReference type="ARBA" id="ARBA00022989"/>
    </source>
</evidence>
<dbReference type="InterPro" id="IPR011712">
    <property type="entry name" value="Sig_transdc_His_kin_sub3_dim/P"/>
</dbReference>
<evidence type="ECO:0000313" key="17">
    <source>
        <dbReference type="EMBL" id="TQM35750.1"/>
    </source>
</evidence>
<dbReference type="Gene3D" id="1.20.120.620">
    <property type="entry name" value="Backbone structure of the membrane domain of e. Coli histidine kinase receptor kdpd"/>
    <property type="match status" value="1"/>
</dbReference>
<dbReference type="EC" id="2.7.13.3" evidence="4"/>
<dbReference type="Gene3D" id="1.20.5.1930">
    <property type="match status" value="1"/>
</dbReference>
<name>A0A543FPI2_9PSEU</name>
<dbReference type="SUPFAM" id="SSF55781">
    <property type="entry name" value="GAF domain-like"/>
    <property type="match status" value="5"/>
</dbReference>
<dbReference type="PANTHER" id="PTHR24421:SF10">
    <property type="entry name" value="NITRATE_NITRITE SENSOR PROTEIN NARQ"/>
    <property type="match status" value="1"/>
</dbReference>
<dbReference type="Proteomes" id="UP000319818">
    <property type="component" value="Unassembled WGS sequence"/>
</dbReference>
<dbReference type="PANTHER" id="PTHR24421">
    <property type="entry name" value="NITRATE/NITRITE SENSOR PROTEIN NARX-RELATED"/>
    <property type="match status" value="1"/>
</dbReference>
<keyword evidence="9 17" id="KW-0418">Kinase</keyword>
<dbReference type="Gene3D" id="3.30.450.40">
    <property type="match status" value="5"/>
</dbReference>